<dbReference type="InterPro" id="IPR041679">
    <property type="entry name" value="DNA2/NAM7-like_C"/>
</dbReference>
<evidence type="ECO:0000256" key="6">
    <source>
        <dbReference type="SAM" id="MobiDB-lite"/>
    </source>
</evidence>
<evidence type="ECO:0000256" key="5">
    <source>
        <dbReference type="SAM" id="Coils"/>
    </source>
</evidence>
<evidence type="ECO:0000256" key="4">
    <source>
        <dbReference type="ARBA" id="ARBA00022833"/>
    </source>
</evidence>
<feature type="region of interest" description="Disordered" evidence="6">
    <location>
        <begin position="334"/>
        <end position="354"/>
    </location>
</feature>
<dbReference type="GO" id="GO:0031048">
    <property type="term" value="P:regulatory ncRNA-mediated heterochromatin formation"/>
    <property type="evidence" value="ECO:0007669"/>
    <property type="project" value="TreeGrafter"/>
</dbReference>
<dbReference type="InterPro" id="IPR041677">
    <property type="entry name" value="DNA2/NAM7_AAA_11"/>
</dbReference>
<evidence type="ECO:0000313" key="9">
    <source>
        <dbReference type="Proteomes" id="UP000789375"/>
    </source>
</evidence>
<name>A0A9N9BJZ3_FUNMO</name>
<keyword evidence="2" id="KW-0677">Repeat</keyword>
<protein>
    <submittedName>
        <fullName evidence="8">1267_t:CDS:1</fullName>
    </submittedName>
</protein>
<dbReference type="Pfam" id="PF13086">
    <property type="entry name" value="AAA_11"/>
    <property type="match status" value="1"/>
</dbReference>
<accession>A0A9N9BJZ3</accession>
<sequence>MGRKRNTTTSNFNRKGGEGGVARGGRHGDNKIQEIKRLQQETATANFSSSELSYKGSDKLVFITNGDNIKTIWKKILKKEAPLIPNDIKILIGSALVVTDKKSGHEVEELVTELGNPEKGLKKLREIINFPSMSCDAGLQENVLSFQHVILPLMGLLTRTAITECILEKYVHAIFSDSFLSNVINMLNELVQRDSLMDNSITLDKLLARERYTFIPSSLGIFFLVIVRLLTELLCRIKEATLNETMHKVSKALQESLVYYRQLLQQGFYSNTADPLIQNVETRKYFFQILDKEVKKINLILNNERITLSFQNSSKNSRDSELINSRYKELAKKADMNRSYDPPGELSKKGRRHDNDFKDISEMSIIPTEDEILCDRRPFLPSVLPDTLHFLPDGAERLLDTQFRLLREDMLNPIREGIKNFLYALSDNNTGVNRGNDDKSAKELMKIQKDGGKFKYENGDIQIYVRIQFVEIVCDRRNGLVCTLRFDPKYRKAKNEKERKEFWEKSKRLMNGSLVCLLLPKSNKGYSLYFGVVISRNDKSLAKNADYAEIGINFMDPSIYTVALAEISKSDKISLENRFMVESTGVYLESYYHFLKIIQTTNPFTFPFEKYFAPNLQDQKRKNMQGFVYYDDADKVDPPMYARAPGFRFDLSAICNNRNVRLNVADTGSYDNAARNINKYGKLDQTQAKALISALTREVALIEGPPGTGKTVVGIEIMKVLLAQQNSNTRLGPILTVCFTNHALDQFLEHLLDDNITTNLVRIGSRTKSEKIKHFNLEEVCKKRKGKGSYLIARLHESLAKIEKDIKEIQEKIFKKWLSWDDVYEYLMLEKQDIYDQFMSPYFPDWVLNVEGEPVFDQWVQGEDLRIISKSKERLLNPRKGGNKRKQEEQYDYETLEWIHSYNIPNGNRPLNVLLNTHSVWHMSKTERHTLHDHWKTKILDELTENLSTLRKAHDEKRKEMNEIYEEGRREVLLDCDVIGMTTNGAAKSGNLLRSIGPKIVICEEAGEVLEAHILSTLTSSTQHLILIGDHNQLRPHIATYTLSIDSSLGNNYQLDKSLFERLVLGDKAMKIEKSRLLTQRRMRGEISDLIRHTLYPDLIDGENTIRHPDVRGAQHNVYFIEHRNSEDSSGGEFAMQSHVNTYEIKMVVEMVKYFVSNGYTKPDDIAVLTPYLGQMIKIRDALKKSFAVIIDERDAQEIAEFEEQVDEAENETSVATKKSLNQQVNLRTVDNFQGEEAKIVIISLVRNVSTSGNNHGSIGFLKSSNRTNVLLSRAREGMYLIGNSELMASKSKDMWAPIIRILRSRNQVGFGMPIQCARHPHNKHIIVEPEQFKLVSTNGGCFEPCGVSLACGHACTYRCHADDPKHLNVTCQKPCSRLHPRCNHPCDKLCKEDCGKCNFLVGDITLPCGHVCPSANCQQNLNKSALRCVARVDKKYPHCDHTITMMCYESIKDLVCDNMYGDIMLRCGHVFPDGTCLQNQHKHLLQCKTRVDKRYPKCHHTINVMKLKCNNIYGDIILRCGHVWPNATCQQNQNQKNLQCMIRVDKQYRYCQHTVNVMCCETVDNLKCDNICGSALSCGHRCTDKCINCQQRAGSRLTNDNPHAKCNDLCNKILFCGHICKRGCHEGESCLPCKKECMISCEHKTCDKICLEPCVICAKPCAWECTHQGKCELSCGVPCYRLPCNKRCEKKLECGHLCPGVCGELCPPKIYCITCASEDIRSQQEPPPDFRKGMKFNDIYWDVERMIILSCGHFYTMECMDYYMEIGEYYNGSTKGGWTSIKTLSTTPVSERTCPACRIPIKNIKRYGRRIKKCTLDVQNRKFIQEYDRRLKNIANQIISYNKNAERINLKNQLRLVSSTDPRPKEEIFKEVNALDDVLPELTPYQYFNNVEKYHGFEPSNATVWIPHVNKLMNIYQDLSLIILAAKNPPHKKAFEASISSFDLTALLGFSVPKMEKRIYLDAFFEIINIQNILFHEILFIIEEVPRKSIFSYLFQRVVEVKYTWQKFAERLQRTIQSHLNTIIEAAEPLRYDRHLLLSRVEILESEIKTLIFQLKYPQDGVKDTDKLRIKQGFGGIQRSLLNIKTSDEYTHVVDKEFSSDLEKRLSYLLKNCYEASLETRLNHSILENLEFRRIKFDNSDNLYECANGHPYTIVTDVNKCPECNVKPIAE</sequence>
<comment type="caution">
    <text evidence="8">The sequence shown here is derived from an EMBL/GenBank/DDBJ whole genome shotgun (WGS) entry which is preliminary data.</text>
</comment>
<dbReference type="Proteomes" id="UP000789375">
    <property type="component" value="Unassembled WGS sequence"/>
</dbReference>
<evidence type="ECO:0000256" key="3">
    <source>
        <dbReference type="ARBA" id="ARBA00022771"/>
    </source>
</evidence>
<keyword evidence="9" id="KW-1185">Reference proteome</keyword>
<keyword evidence="1" id="KW-0479">Metal-binding</keyword>
<dbReference type="InterPro" id="IPR045055">
    <property type="entry name" value="DNA2/NAM7-like"/>
</dbReference>
<dbReference type="Gene3D" id="3.40.50.300">
    <property type="entry name" value="P-loop containing nucleotide triphosphate hydrolases"/>
    <property type="match status" value="3"/>
</dbReference>
<keyword evidence="3" id="KW-0863">Zinc-finger</keyword>
<dbReference type="GO" id="GO:0008270">
    <property type="term" value="F:zinc ion binding"/>
    <property type="evidence" value="ECO:0007669"/>
    <property type="project" value="UniProtKB-KW"/>
</dbReference>
<dbReference type="FunFam" id="3.40.50.300:FF:001660">
    <property type="entry name" value="NF-X1 finger and helicase protein, putative"/>
    <property type="match status" value="1"/>
</dbReference>
<feature type="region of interest" description="Disordered" evidence="6">
    <location>
        <begin position="1"/>
        <end position="29"/>
    </location>
</feature>
<dbReference type="InterPro" id="IPR000967">
    <property type="entry name" value="Znf_NFX1"/>
</dbReference>
<feature type="coiled-coil region" evidence="5">
    <location>
        <begin position="940"/>
        <end position="967"/>
    </location>
</feature>
<dbReference type="SMART" id="SM00438">
    <property type="entry name" value="ZnF_NFX"/>
    <property type="match status" value="3"/>
</dbReference>
<dbReference type="InterPro" id="IPR057373">
    <property type="entry name" value="ZNFX1"/>
</dbReference>
<feature type="coiled-coil region" evidence="5">
    <location>
        <begin position="1192"/>
        <end position="1219"/>
    </location>
</feature>
<dbReference type="CDD" id="cd06008">
    <property type="entry name" value="NF-X1-zinc-finger"/>
    <property type="match status" value="2"/>
</dbReference>
<feature type="domain" description="NF-X1-type" evidence="7">
    <location>
        <begin position="1352"/>
        <end position="1378"/>
    </location>
</feature>
<dbReference type="CDD" id="cd18808">
    <property type="entry name" value="SF1_C_Upf1"/>
    <property type="match status" value="1"/>
</dbReference>
<reference evidence="8" key="1">
    <citation type="submission" date="2021-06" db="EMBL/GenBank/DDBJ databases">
        <authorList>
            <person name="Kallberg Y."/>
            <person name="Tangrot J."/>
            <person name="Rosling A."/>
        </authorList>
    </citation>
    <scope>NUCLEOTIDE SEQUENCE</scope>
    <source>
        <strain evidence="8">87-6 pot B 2015</strain>
    </source>
</reference>
<feature type="domain" description="NF-X1-type" evidence="7">
    <location>
        <begin position="1617"/>
        <end position="1636"/>
    </location>
</feature>
<evidence type="ECO:0000313" key="8">
    <source>
        <dbReference type="EMBL" id="CAG8568516.1"/>
    </source>
</evidence>
<organism evidence="8 9">
    <name type="scientific">Funneliformis mosseae</name>
    <name type="common">Endomycorrhizal fungus</name>
    <name type="synonym">Glomus mosseae</name>
    <dbReference type="NCBI Taxonomy" id="27381"/>
    <lineage>
        <taxon>Eukaryota</taxon>
        <taxon>Fungi</taxon>
        <taxon>Fungi incertae sedis</taxon>
        <taxon>Mucoromycota</taxon>
        <taxon>Glomeromycotina</taxon>
        <taxon>Glomeromycetes</taxon>
        <taxon>Glomerales</taxon>
        <taxon>Glomeraceae</taxon>
        <taxon>Funneliformis</taxon>
    </lineage>
</organism>
<keyword evidence="4" id="KW-0862">Zinc</keyword>
<dbReference type="GO" id="GO:0004386">
    <property type="term" value="F:helicase activity"/>
    <property type="evidence" value="ECO:0007669"/>
    <property type="project" value="InterPro"/>
</dbReference>
<evidence type="ECO:0000256" key="1">
    <source>
        <dbReference type="ARBA" id="ARBA00022723"/>
    </source>
</evidence>
<dbReference type="Pfam" id="PF13087">
    <property type="entry name" value="AAA_12"/>
    <property type="match status" value="1"/>
</dbReference>
<evidence type="ECO:0000256" key="2">
    <source>
        <dbReference type="ARBA" id="ARBA00022737"/>
    </source>
</evidence>
<keyword evidence="5" id="KW-0175">Coiled coil</keyword>
<dbReference type="SUPFAM" id="SSF52540">
    <property type="entry name" value="P-loop containing nucleoside triphosphate hydrolases"/>
    <property type="match status" value="1"/>
</dbReference>
<gene>
    <name evidence="8" type="ORF">FMOSSE_LOCUS7331</name>
</gene>
<dbReference type="Pfam" id="PF25396">
    <property type="entry name" value="ZNFX1"/>
    <property type="match status" value="1"/>
</dbReference>
<dbReference type="EMBL" id="CAJVPP010001687">
    <property type="protein sequence ID" value="CAG8568516.1"/>
    <property type="molecule type" value="Genomic_DNA"/>
</dbReference>
<dbReference type="InterPro" id="IPR047187">
    <property type="entry name" value="SF1_C_Upf1"/>
</dbReference>
<dbReference type="InterPro" id="IPR027417">
    <property type="entry name" value="P-loop_NTPase"/>
</dbReference>
<proteinExistence type="predicted"/>
<dbReference type="PANTHER" id="PTHR10887:SF445">
    <property type="entry name" value="NFX1-TYPE ZINC FINGER-CONTAINING PROTEIN 1"/>
    <property type="match status" value="1"/>
</dbReference>
<evidence type="ECO:0000259" key="7">
    <source>
        <dbReference type="SMART" id="SM00438"/>
    </source>
</evidence>
<feature type="domain" description="NF-X1-type" evidence="7">
    <location>
        <begin position="1383"/>
        <end position="1400"/>
    </location>
</feature>
<dbReference type="PANTHER" id="PTHR10887">
    <property type="entry name" value="DNA2/NAM7 HELICASE FAMILY"/>
    <property type="match status" value="1"/>
</dbReference>
<dbReference type="GO" id="GO:0031380">
    <property type="term" value="C:nuclear RNA-directed RNA polymerase complex"/>
    <property type="evidence" value="ECO:0007669"/>
    <property type="project" value="TreeGrafter"/>
</dbReference>